<feature type="transmembrane region" description="Helical" evidence="4">
    <location>
        <begin position="226"/>
        <end position="247"/>
    </location>
</feature>
<keyword evidence="4" id="KW-1133">Transmembrane helix</keyword>
<feature type="compositionally biased region" description="Low complexity" evidence="3">
    <location>
        <begin position="1"/>
        <end position="12"/>
    </location>
</feature>
<dbReference type="PANTHER" id="PTHR11360:SF287">
    <property type="entry name" value="MFS MONOCARBOXYLATE TRANSPORTER"/>
    <property type="match status" value="1"/>
</dbReference>
<evidence type="ECO:0000256" key="2">
    <source>
        <dbReference type="ARBA" id="ARBA00006727"/>
    </source>
</evidence>
<dbReference type="InterPro" id="IPR020846">
    <property type="entry name" value="MFS_dom"/>
</dbReference>
<feature type="transmembrane region" description="Helical" evidence="4">
    <location>
        <begin position="135"/>
        <end position="152"/>
    </location>
</feature>
<comment type="subcellular location">
    <subcellularLocation>
        <location evidence="1">Membrane</location>
        <topology evidence="1">Multi-pass membrane protein</topology>
    </subcellularLocation>
</comment>
<gene>
    <name evidence="6" type="ORF">BJ508DRAFT_419819</name>
</gene>
<feature type="transmembrane region" description="Helical" evidence="4">
    <location>
        <begin position="268"/>
        <end position="289"/>
    </location>
</feature>
<feature type="region of interest" description="Disordered" evidence="3">
    <location>
        <begin position="1"/>
        <end position="44"/>
    </location>
</feature>
<dbReference type="AlphaFoldDB" id="A0A3N4HPT6"/>
<proteinExistence type="inferred from homology"/>
<dbReference type="InterPro" id="IPR036259">
    <property type="entry name" value="MFS_trans_sf"/>
</dbReference>
<feature type="transmembrane region" description="Helical" evidence="4">
    <location>
        <begin position="328"/>
        <end position="349"/>
    </location>
</feature>
<evidence type="ECO:0000313" key="7">
    <source>
        <dbReference type="Proteomes" id="UP000275078"/>
    </source>
</evidence>
<dbReference type="Gene3D" id="1.20.1250.20">
    <property type="entry name" value="MFS general substrate transporter like domains"/>
    <property type="match status" value="2"/>
</dbReference>
<dbReference type="EMBL" id="ML119907">
    <property type="protein sequence ID" value="RPA71684.1"/>
    <property type="molecule type" value="Genomic_DNA"/>
</dbReference>
<dbReference type="SUPFAM" id="SSF103473">
    <property type="entry name" value="MFS general substrate transporter"/>
    <property type="match status" value="1"/>
</dbReference>
<name>A0A3N4HPT6_ASCIM</name>
<dbReference type="InterPro" id="IPR011701">
    <property type="entry name" value="MFS"/>
</dbReference>
<feature type="transmembrane region" description="Helical" evidence="4">
    <location>
        <begin position="430"/>
        <end position="452"/>
    </location>
</feature>
<feature type="transmembrane region" description="Helical" evidence="4">
    <location>
        <begin position="190"/>
        <end position="214"/>
    </location>
</feature>
<reference evidence="6 7" key="1">
    <citation type="journal article" date="2018" name="Nat. Ecol. Evol.">
        <title>Pezizomycetes genomes reveal the molecular basis of ectomycorrhizal truffle lifestyle.</title>
        <authorList>
            <person name="Murat C."/>
            <person name="Payen T."/>
            <person name="Noel B."/>
            <person name="Kuo A."/>
            <person name="Morin E."/>
            <person name="Chen J."/>
            <person name="Kohler A."/>
            <person name="Krizsan K."/>
            <person name="Balestrini R."/>
            <person name="Da Silva C."/>
            <person name="Montanini B."/>
            <person name="Hainaut M."/>
            <person name="Levati E."/>
            <person name="Barry K.W."/>
            <person name="Belfiori B."/>
            <person name="Cichocki N."/>
            <person name="Clum A."/>
            <person name="Dockter R.B."/>
            <person name="Fauchery L."/>
            <person name="Guy J."/>
            <person name="Iotti M."/>
            <person name="Le Tacon F."/>
            <person name="Lindquist E.A."/>
            <person name="Lipzen A."/>
            <person name="Malagnac F."/>
            <person name="Mello A."/>
            <person name="Molinier V."/>
            <person name="Miyauchi S."/>
            <person name="Poulain J."/>
            <person name="Riccioni C."/>
            <person name="Rubini A."/>
            <person name="Sitrit Y."/>
            <person name="Splivallo R."/>
            <person name="Traeger S."/>
            <person name="Wang M."/>
            <person name="Zifcakova L."/>
            <person name="Wipf D."/>
            <person name="Zambonelli A."/>
            <person name="Paolocci F."/>
            <person name="Nowrousian M."/>
            <person name="Ottonello S."/>
            <person name="Baldrian P."/>
            <person name="Spatafora J.W."/>
            <person name="Henrissat B."/>
            <person name="Nagy L.G."/>
            <person name="Aury J.M."/>
            <person name="Wincker P."/>
            <person name="Grigoriev I.V."/>
            <person name="Bonfante P."/>
            <person name="Martin F.M."/>
        </authorList>
    </citation>
    <scope>NUCLEOTIDE SEQUENCE [LARGE SCALE GENOMIC DNA]</scope>
    <source>
        <strain evidence="6 7">RN42</strain>
    </source>
</reference>
<feature type="transmembrane region" description="Helical" evidence="4">
    <location>
        <begin position="61"/>
        <end position="89"/>
    </location>
</feature>
<evidence type="ECO:0000256" key="1">
    <source>
        <dbReference type="ARBA" id="ARBA00004141"/>
    </source>
</evidence>
<evidence type="ECO:0000259" key="5">
    <source>
        <dbReference type="PROSITE" id="PS50850"/>
    </source>
</evidence>
<evidence type="ECO:0000256" key="4">
    <source>
        <dbReference type="SAM" id="Phobius"/>
    </source>
</evidence>
<feature type="transmembrane region" description="Helical" evidence="4">
    <location>
        <begin position="101"/>
        <end position="123"/>
    </location>
</feature>
<feature type="non-terminal residue" evidence="6">
    <location>
        <position position="457"/>
    </location>
</feature>
<keyword evidence="4" id="KW-0812">Transmembrane</keyword>
<dbReference type="Pfam" id="PF07690">
    <property type="entry name" value="MFS_1"/>
    <property type="match status" value="1"/>
</dbReference>
<dbReference type="OrthoDB" id="2213137at2759"/>
<feature type="transmembrane region" description="Helical" evidence="4">
    <location>
        <begin position="390"/>
        <end position="410"/>
    </location>
</feature>
<dbReference type="PANTHER" id="PTHR11360">
    <property type="entry name" value="MONOCARBOXYLATE TRANSPORTER"/>
    <property type="match status" value="1"/>
</dbReference>
<dbReference type="GO" id="GO:0022857">
    <property type="term" value="F:transmembrane transporter activity"/>
    <property type="evidence" value="ECO:0007669"/>
    <property type="project" value="InterPro"/>
</dbReference>
<dbReference type="PROSITE" id="PS50850">
    <property type="entry name" value="MFS"/>
    <property type="match status" value="1"/>
</dbReference>
<feature type="transmembrane region" description="Helical" evidence="4">
    <location>
        <begin position="355"/>
        <end position="378"/>
    </location>
</feature>
<evidence type="ECO:0000313" key="6">
    <source>
        <dbReference type="EMBL" id="RPA71684.1"/>
    </source>
</evidence>
<comment type="similarity">
    <text evidence="2">Belongs to the major facilitator superfamily. Monocarboxylate porter (TC 2.A.1.13) family.</text>
</comment>
<dbReference type="InterPro" id="IPR050327">
    <property type="entry name" value="Proton-linked_MCT"/>
</dbReference>
<dbReference type="STRING" id="1160509.A0A3N4HPT6"/>
<sequence length="457" mass="48720">MATTTSTTLSSSYELTPRVSRPQFDPLPSSESVPTTETGDLLAHSDDPEFSLPPVDGGKDAWLFLAGAFMIEALVWGFPFAFGVFQSYYSRHPAFEGQPGIPLIGTLQSGIMYLSSPLVLYFLTQFPQWRRKASIAGLVMCTASFIGASFSNTVTQLAVNQGVLFALGGGLLYSPVIIYMDEWFHARKGLAYGVMWGGTGVSGVAIPIIMNAVLEHPGWDYRTAHRASAVALVVLSAPLLVFIKPRIPVAKTTARKRISLSFLRSPTFWLLQSGNILQGLGFFMPSIYIPTFATSLNFSPGIGTLLLSLINGASILGQVLLGHLSDYTHVSVTILISTITSSLSIFLLWGLSTHVAQLVIFSLVYGFFAGGYSATYVGSCQAVKKKDTQAEMGMIFGFFAAGRGLGNVIAGPVSEALMSNWHGGGLKAAYGSTMGGLVIFSGVFVLAGAVGAGSRWL</sequence>
<feature type="domain" description="Major facilitator superfamily (MFS) profile" evidence="5">
    <location>
        <begin position="267"/>
        <end position="457"/>
    </location>
</feature>
<dbReference type="Proteomes" id="UP000275078">
    <property type="component" value="Unassembled WGS sequence"/>
</dbReference>
<protein>
    <submittedName>
        <fullName evidence="6">MFS general substrate transporter</fullName>
    </submittedName>
</protein>
<dbReference type="GO" id="GO:0016020">
    <property type="term" value="C:membrane"/>
    <property type="evidence" value="ECO:0007669"/>
    <property type="project" value="UniProtKB-SubCell"/>
</dbReference>
<feature type="compositionally biased region" description="Polar residues" evidence="3">
    <location>
        <begin position="29"/>
        <end position="38"/>
    </location>
</feature>
<accession>A0A3N4HPT6</accession>
<evidence type="ECO:0000256" key="3">
    <source>
        <dbReference type="SAM" id="MobiDB-lite"/>
    </source>
</evidence>
<feature type="transmembrane region" description="Helical" evidence="4">
    <location>
        <begin position="158"/>
        <end position="178"/>
    </location>
</feature>
<keyword evidence="4" id="KW-0472">Membrane</keyword>
<feature type="transmembrane region" description="Helical" evidence="4">
    <location>
        <begin position="301"/>
        <end position="321"/>
    </location>
</feature>
<organism evidence="6 7">
    <name type="scientific">Ascobolus immersus RN42</name>
    <dbReference type="NCBI Taxonomy" id="1160509"/>
    <lineage>
        <taxon>Eukaryota</taxon>
        <taxon>Fungi</taxon>
        <taxon>Dikarya</taxon>
        <taxon>Ascomycota</taxon>
        <taxon>Pezizomycotina</taxon>
        <taxon>Pezizomycetes</taxon>
        <taxon>Pezizales</taxon>
        <taxon>Ascobolaceae</taxon>
        <taxon>Ascobolus</taxon>
    </lineage>
</organism>
<keyword evidence="7" id="KW-1185">Reference proteome</keyword>